<proteinExistence type="predicted"/>
<name>A0A834SEW6_9FABA</name>
<dbReference type="AlphaFoldDB" id="A0A834SEW6"/>
<keyword evidence="2" id="KW-1185">Reference proteome</keyword>
<sequence>MTIQNIVQNTYLTQQKREKIKRKKSMHPFTKEIMRVEMPKLKTPRPQDKYDSSTIFDAQIKSYREVMHYAKASDEEMCLAFPSTLKEDAQLRF</sequence>
<dbReference type="EMBL" id="JAAIUW010000013">
    <property type="protein sequence ID" value="KAF7802032.1"/>
    <property type="molecule type" value="Genomic_DNA"/>
</dbReference>
<evidence type="ECO:0000313" key="2">
    <source>
        <dbReference type="Proteomes" id="UP000634136"/>
    </source>
</evidence>
<reference evidence="1" key="1">
    <citation type="submission" date="2020-09" db="EMBL/GenBank/DDBJ databases">
        <title>Genome-Enabled Discovery of Anthraquinone Biosynthesis in Senna tora.</title>
        <authorList>
            <person name="Kang S.-H."/>
            <person name="Pandey R.P."/>
            <person name="Lee C.-M."/>
            <person name="Sim J.-S."/>
            <person name="Jeong J.-T."/>
            <person name="Choi B.-S."/>
            <person name="Jung M."/>
            <person name="Ginzburg D."/>
            <person name="Zhao K."/>
            <person name="Won S.Y."/>
            <person name="Oh T.-J."/>
            <person name="Yu Y."/>
            <person name="Kim N.-H."/>
            <person name="Lee O.R."/>
            <person name="Lee T.-H."/>
            <person name="Bashyal P."/>
            <person name="Kim T.-S."/>
            <person name="Lee W.-H."/>
            <person name="Kawkins C."/>
            <person name="Kim C.-K."/>
            <person name="Kim J.S."/>
            <person name="Ahn B.O."/>
            <person name="Rhee S.Y."/>
            <person name="Sohng J.K."/>
        </authorList>
    </citation>
    <scope>NUCLEOTIDE SEQUENCE</scope>
    <source>
        <tissue evidence="1">Leaf</tissue>
    </source>
</reference>
<evidence type="ECO:0000313" key="1">
    <source>
        <dbReference type="EMBL" id="KAF7802032.1"/>
    </source>
</evidence>
<dbReference type="Proteomes" id="UP000634136">
    <property type="component" value="Unassembled WGS sequence"/>
</dbReference>
<accession>A0A834SEW6</accession>
<comment type="caution">
    <text evidence="1">The sequence shown here is derived from an EMBL/GenBank/DDBJ whole genome shotgun (WGS) entry which is preliminary data.</text>
</comment>
<gene>
    <name evidence="1" type="ORF">G2W53_041143</name>
</gene>
<protein>
    <submittedName>
        <fullName evidence="1">11-oxo-beta-amyrin 30-oxidase-like</fullName>
    </submittedName>
</protein>
<organism evidence="1 2">
    <name type="scientific">Senna tora</name>
    <dbReference type="NCBI Taxonomy" id="362788"/>
    <lineage>
        <taxon>Eukaryota</taxon>
        <taxon>Viridiplantae</taxon>
        <taxon>Streptophyta</taxon>
        <taxon>Embryophyta</taxon>
        <taxon>Tracheophyta</taxon>
        <taxon>Spermatophyta</taxon>
        <taxon>Magnoliopsida</taxon>
        <taxon>eudicotyledons</taxon>
        <taxon>Gunneridae</taxon>
        <taxon>Pentapetalae</taxon>
        <taxon>rosids</taxon>
        <taxon>fabids</taxon>
        <taxon>Fabales</taxon>
        <taxon>Fabaceae</taxon>
        <taxon>Caesalpinioideae</taxon>
        <taxon>Cassia clade</taxon>
        <taxon>Senna</taxon>
    </lineage>
</organism>